<dbReference type="OrthoDB" id="1100724at2"/>
<dbReference type="PATRIC" id="fig|1235802.3.peg.2445"/>
<name>N2ASL4_9FIRM</name>
<dbReference type="STRING" id="1235802.C823_02308"/>
<dbReference type="Proteomes" id="UP000012589">
    <property type="component" value="Unassembled WGS sequence"/>
</dbReference>
<dbReference type="Gene3D" id="3.40.50.300">
    <property type="entry name" value="P-loop containing nucleotide triphosphate hydrolases"/>
    <property type="match status" value="1"/>
</dbReference>
<dbReference type="InterPro" id="IPR027417">
    <property type="entry name" value="P-loop_NTPase"/>
</dbReference>
<dbReference type="SUPFAM" id="SSF52540">
    <property type="entry name" value="P-loop containing nucleoside triphosphate hydrolases"/>
    <property type="match status" value="1"/>
</dbReference>
<dbReference type="HOGENOM" id="CLU_1037418_0_0_9"/>
<organism evidence="1 2">
    <name type="scientific">Eubacterium plexicaudatum ASF492</name>
    <dbReference type="NCBI Taxonomy" id="1235802"/>
    <lineage>
        <taxon>Bacteria</taxon>
        <taxon>Bacillati</taxon>
        <taxon>Bacillota</taxon>
        <taxon>Clostridia</taxon>
        <taxon>Eubacteriales</taxon>
        <taxon>Eubacteriaceae</taxon>
        <taxon>Eubacterium</taxon>
    </lineage>
</organism>
<protein>
    <recommendedName>
        <fullName evidence="3">Cytidylate kinase</fullName>
    </recommendedName>
</protein>
<dbReference type="Pfam" id="PF13189">
    <property type="entry name" value="Cytidylate_kin2"/>
    <property type="match status" value="1"/>
</dbReference>
<accession>N2ASL4</accession>
<dbReference type="eggNOG" id="COG1102">
    <property type="taxonomic scope" value="Bacteria"/>
</dbReference>
<dbReference type="AlphaFoldDB" id="N2ASL4"/>
<evidence type="ECO:0000313" key="2">
    <source>
        <dbReference type="Proteomes" id="UP000012589"/>
    </source>
</evidence>
<reference evidence="1 2" key="1">
    <citation type="journal article" date="2014" name="Genome Announc.">
        <title>Draft genome sequences of the altered schaedler flora, a defined bacterial community from gnotobiotic mice.</title>
        <authorList>
            <person name="Wannemuehler M.J."/>
            <person name="Overstreet A.M."/>
            <person name="Ward D.V."/>
            <person name="Phillips G.J."/>
        </authorList>
    </citation>
    <scope>NUCLEOTIDE SEQUENCE [LARGE SCALE GENOMIC DNA]</scope>
    <source>
        <strain evidence="1 2">ASF492</strain>
    </source>
</reference>
<sequence>MNITITGNLGSGKSSVCKELEQLGYTIVSAGDIFRQIAAEKQMTVIQLNEAAKKDRSIDDMLDNRSTQLGKEMDHTVFDSRLAWHFVENSFKVFLLVDTKEAARRVFDGVSRSAENYRNIDEARAGLEERADLEQERFRHLYGIDYYDAGNYDLVIESTHATPKQIAQEILRNFERYQTQPFSTKVEMNLKCLFPAQVCEKAECCEHQSEHLCMDDVISLTEKNGCYYVEHDDQRVLSAIAAGKVFAQITNIRTNPQAQDKIRKLPEKSAYMVNFSKVFR</sequence>
<evidence type="ECO:0000313" key="1">
    <source>
        <dbReference type="EMBL" id="EMZ27479.1"/>
    </source>
</evidence>
<gene>
    <name evidence="1" type="ORF">C823_02308</name>
</gene>
<dbReference type="EMBL" id="AQFT01000069">
    <property type="protein sequence ID" value="EMZ27479.1"/>
    <property type="molecule type" value="Genomic_DNA"/>
</dbReference>
<evidence type="ECO:0008006" key="3">
    <source>
        <dbReference type="Google" id="ProtNLM"/>
    </source>
</evidence>
<keyword evidence="2" id="KW-1185">Reference proteome</keyword>
<comment type="caution">
    <text evidence="1">The sequence shown here is derived from an EMBL/GenBank/DDBJ whole genome shotgun (WGS) entry which is preliminary data.</text>
</comment>
<proteinExistence type="predicted"/>